<dbReference type="Proteomes" id="UP000826195">
    <property type="component" value="Unassembled WGS sequence"/>
</dbReference>
<keyword evidence="2" id="KW-1185">Reference proteome</keyword>
<name>A0AAV7IZX3_COTGL</name>
<gene>
    <name evidence="1" type="ORF">KQX54_011441</name>
</gene>
<reference evidence="1 2" key="1">
    <citation type="journal article" date="2021" name="J. Hered.">
        <title>A chromosome-level genome assembly of the parasitoid wasp, Cotesia glomerata (Hymenoptera: Braconidae).</title>
        <authorList>
            <person name="Pinto B.J."/>
            <person name="Weis J.J."/>
            <person name="Gamble T."/>
            <person name="Ode P.J."/>
            <person name="Paul R."/>
            <person name="Zaspel J.M."/>
        </authorList>
    </citation>
    <scope>NUCLEOTIDE SEQUENCE [LARGE SCALE GENOMIC DNA]</scope>
    <source>
        <strain evidence="1">CgM1</strain>
    </source>
</reference>
<protein>
    <submittedName>
        <fullName evidence="1">Uncharacterized protein</fullName>
    </submittedName>
</protein>
<evidence type="ECO:0000313" key="2">
    <source>
        <dbReference type="Proteomes" id="UP000826195"/>
    </source>
</evidence>
<proteinExistence type="predicted"/>
<dbReference type="AlphaFoldDB" id="A0AAV7IZX3"/>
<sequence length="162" mass="19167">MDPQQIFVQNWQRISNNLQLDPLEWQVCNLHVRCLACCSKLSSVNLTDIRRHTRTLIHLSNSERRAQPANPLEESWETCSDRENPFFQEHLIAINTCLQTNRFNTLPQNWNRQDARCMKFGPINSSEIERTFNTYKTMLRDNRLSFTFDNLAMYVVNLANIF</sequence>
<organism evidence="1 2">
    <name type="scientific">Cotesia glomerata</name>
    <name type="common">Lepidopteran parasitic wasp</name>
    <name type="synonym">Apanteles glomeratus</name>
    <dbReference type="NCBI Taxonomy" id="32391"/>
    <lineage>
        <taxon>Eukaryota</taxon>
        <taxon>Metazoa</taxon>
        <taxon>Ecdysozoa</taxon>
        <taxon>Arthropoda</taxon>
        <taxon>Hexapoda</taxon>
        <taxon>Insecta</taxon>
        <taxon>Pterygota</taxon>
        <taxon>Neoptera</taxon>
        <taxon>Endopterygota</taxon>
        <taxon>Hymenoptera</taxon>
        <taxon>Apocrita</taxon>
        <taxon>Ichneumonoidea</taxon>
        <taxon>Braconidae</taxon>
        <taxon>Microgastrinae</taxon>
        <taxon>Cotesia</taxon>
    </lineage>
</organism>
<comment type="caution">
    <text evidence="1">The sequence shown here is derived from an EMBL/GenBank/DDBJ whole genome shotgun (WGS) entry which is preliminary data.</text>
</comment>
<dbReference type="EMBL" id="JAHXZJ010000374">
    <property type="protein sequence ID" value="KAH0561029.1"/>
    <property type="molecule type" value="Genomic_DNA"/>
</dbReference>
<evidence type="ECO:0000313" key="1">
    <source>
        <dbReference type="EMBL" id="KAH0561029.1"/>
    </source>
</evidence>
<accession>A0AAV7IZX3</accession>